<dbReference type="RefSeq" id="WP_189538735.1">
    <property type="nucleotide sequence ID" value="NZ_BMZD01000001.1"/>
</dbReference>
<keyword evidence="1" id="KW-0732">Signal</keyword>
<dbReference type="PANTHER" id="PTHR46145:SF4">
    <property type="entry name" value="HEPARANASE"/>
    <property type="match status" value="1"/>
</dbReference>
<accession>A0A918R6G8</accession>
<dbReference type="EMBL" id="BMZD01000001">
    <property type="protein sequence ID" value="GGZ88412.1"/>
    <property type="molecule type" value="Genomic_DNA"/>
</dbReference>
<dbReference type="AlphaFoldDB" id="A0A918R6G8"/>
<comment type="caution">
    <text evidence="2">The sequence shown here is derived from an EMBL/GenBank/DDBJ whole genome shotgun (WGS) entry which is preliminary data.</text>
</comment>
<evidence type="ECO:0000313" key="2">
    <source>
        <dbReference type="EMBL" id="GGZ88412.1"/>
    </source>
</evidence>
<dbReference type="SUPFAM" id="SSF51445">
    <property type="entry name" value="(Trans)glycosidases"/>
    <property type="match status" value="1"/>
</dbReference>
<dbReference type="Gene3D" id="3.20.20.80">
    <property type="entry name" value="Glycosidases"/>
    <property type="match status" value="1"/>
</dbReference>
<keyword evidence="3" id="KW-1185">Reference proteome</keyword>
<evidence type="ECO:0000256" key="1">
    <source>
        <dbReference type="SAM" id="SignalP"/>
    </source>
</evidence>
<dbReference type="PANTHER" id="PTHR46145">
    <property type="entry name" value="HEPARANASE"/>
    <property type="match status" value="1"/>
</dbReference>
<sequence length="507" mass="54315">MTFAKTLFAGAALIALSVAAPAQSPSPELGKLARLGTVHERYQAYNVEMVEVTGGRFWAPYGGPADERYRQRPPIDLSDPRLIALARGLGPSLMRVSGTWANNTYLEAPGERLSAPPPGFVQVLTRAQWQNVVAFSKAVDAPIVTSFAVSNGTRDATGAWTTVQAQRLLELTRESGGTLYAAEFFNEPNVPTAAPEAPRQYDAANYGSDFRIFRDWARKNVPEMLILGPGGVGEAGLLKDVPVANEFGTHVSTESMMQQNPNSVDAVSYHFYGSVSQRCLGLGIGTAQKADALTARWLDLTSRDYDYYAALRDKYEPGKPVWNTETAQAACGGSPWAATFLDTFRYLNQNGALAQKGVQVVMHNTLAASDYALIDQDTLQPRPNYWAAVLWQRTMGATVLAAPRSPSPALRIYAHCLPQKQGGVGLVALNTGEAAQQLNLEGKATTWTMTGQPLDTREVLINGNKPGLAANGELTGLAGTPVNGRLAIPGHAIAFAAVPGANNPACR</sequence>
<evidence type="ECO:0000313" key="3">
    <source>
        <dbReference type="Proteomes" id="UP000634139"/>
    </source>
</evidence>
<feature type="signal peptide" evidence="1">
    <location>
        <begin position="1"/>
        <end position="22"/>
    </location>
</feature>
<dbReference type="InterPro" id="IPR017853">
    <property type="entry name" value="GH"/>
</dbReference>
<dbReference type="Proteomes" id="UP000634139">
    <property type="component" value="Unassembled WGS sequence"/>
</dbReference>
<gene>
    <name evidence="2" type="ORF">GCM10011617_04100</name>
</gene>
<name>A0A918R6G8_9SPHN</name>
<organism evidence="2 3">
    <name type="scientific">Novosphingobium arvoryzae</name>
    <dbReference type="NCBI Taxonomy" id="1256514"/>
    <lineage>
        <taxon>Bacteria</taxon>
        <taxon>Pseudomonadati</taxon>
        <taxon>Pseudomonadota</taxon>
        <taxon>Alphaproteobacteria</taxon>
        <taxon>Sphingomonadales</taxon>
        <taxon>Sphingomonadaceae</taxon>
        <taxon>Novosphingobium</taxon>
    </lineage>
</organism>
<protein>
    <recommendedName>
        <fullName evidence="4">Glycosyl hydrolase family 79</fullName>
    </recommendedName>
</protein>
<feature type="chain" id="PRO_5037735654" description="Glycosyl hydrolase family 79" evidence="1">
    <location>
        <begin position="23"/>
        <end position="507"/>
    </location>
</feature>
<proteinExistence type="predicted"/>
<reference evidence="2" key="2">
    <citation type="submission" date="2020-09" db="EMBL/GenBank/DDBJ databases">
        <authorList>
            <person name="Sun Q."/>
            <person name="Kim S."/>
        </authorList>
    </citation>
    <scope>NUCLEOTIDE SEQUENCE</scope>
    <source>
        <strain evidence="2">KCTC 32422</strain>
    </source>
</reference>
<evidence type="ECO:0008006" key="4">
    <source>
        <dbReference type="Google" id="ProtNLM"/>
    </source>
</evidence>
<reference evidence="2" key="1">
    <citation type="journal article" date="2014" name="Int. J. Syst. Evol. Microbiol.">
        <title>Complete genome sequence of Corynebacterium casei LMG S-19264T (=DSM 44701T), isolated from a smear-ripened cheese.</title>
        <authorList>
            <consortium name="US DOE Joint Genome Institute (JGI-PGF)"/>
            <person name="Walter F."/>
            <person name="Albersmeier A."/>
            <person name="Kalinowski J."/>
            <person name="Ruckert C."/>
        </authorList>
    </citation>
    <scope>NUCLEOTIDE SEQUENCE</scope>
    <source>
        <strain evidence="2">KCTC 32422</strain>
    </source>
</reference>